<protein>
    <submittedName>
        <fullName evidence="2">Uncharacterized protein</fullName>
    </submittedName>
</protein>
<sequence length="80" mass="9026">MGRGRRSRDHRSGLNRGGFSRGNRDPSRTDRCRARPGAGSRCDCELAPELRGDGARIWFFVEGQTVFLEQVHTSHPNETK</sequence>
<name>A0A7J5B987_9MICO</name>
<dbReference type="OrthoDB" id="487569at2"/>
<comment type="caution">
    <text evidence="2">The sequence shown here is derived from an EMBL/GenBank/DDBJ whole genome shotgun (WGS) entry which is preliminary data.</text>
</comment>
<keyword evidence="3" id="KW-1185">Reference proteome</keyword>
<dbReference type="AlphaFoldDB" id="A0A7J5B987"/>
<dbReference type="Proteomes" id="UP000433493">
    <property type="component" value="Unassembled WGS sequence"/>
</dbReference>
<reference evidence="2 3" key="1">
    <citation type="submission" date="2019-09" db="EMBL/GenBank/DDBJ databases">
        <title>Phylogeny of genus Pseudoclavibacter and closely related genus.</title>
        <authorList>
            <person name="Li Y."/>
        </authorList>
    </citation>
    <scope>NUCLEOTIDE SEQUENCE [LARGE SCALE GENOMIC DNA]</scope>
    <source>
        <strain evidence="2 3">KCTC 13959</strain>
    </source>
</reference>
<gene>
    <name evidence="2" type="ORF">F8O05_09950</name>
</gene>
<evidence type="ECO:0000313" key="2">
    <source>
        <dbReference type="EMBL" id="KAB1642140.1"/>
    </source>
</evidence>
<evidence type="ECO:0000313" key="3">
    <source>
        <dbReference type="Proteomes" id="UP000433493"/>
    </source>
</evidence>
<organism evidence="2 3">
    <name type="scientific">Gulosibacter chungangensis</name>
    <dbReference type="NCBI Taxonomy" id="979746"/>
    <lineage>
        <taxon>Bacteria</taxon>
        <taxon>Bacillati</taxon>
        <taxon>Actinomycetota</taxon>
        <taxon>Actinomycetes</taxon>
        <taxon>Micrococcales</taxon>
        <taxon>Microbacteriaceae</taxon>
        <taxon>Gulosibacter</taxon>
    </lineage>
</organism>
<feature type="region of interest" description="Disordered" evidence="1">
    <location>
        <begin position="1"/>
        <end position="40"/>
    </location>
</feature>
<evidence type="ECO:0000256" key="1">
    <source>
        <dbReference type="SAM" id="MobiDB-lite"/>
    </source>
</evidence>
<accession>A0A7J5B987</accession>
<dbReference type="EMBL" id="WBKB01000006">
    <property type="protein sequence ID" value="KAB1642140.1"/>
    <property type="molecule type" value="Genomic_DNA"/>
</dbReference>
<proteinExistence type="predicted"/>
<feature type="compositionally biased region" description="Basic and acidic residues" evidence="1">
    <location>
        <begin position="22"/>
        <end position="33"/>
    </location>
</feature>